<dbReference type="Pfam" id="PF14317">
    <property type="entry name" value="YcxB"/>
    <property type="match status" value="1"/>
</dbReference>
<feature type="transmembrane region" description="Helical" evidence="1">
    <location>
        <begin position="56"/>
        <end position="73"/>
    </location>
</feature>
<accession>A0A7S7NPJ8</accession>
<name>A0A7S7NPJ8_PALFE</name>
<dbReference type="InterPro" id="IPR025588">
    <property type="entry name" value="YcxB-like_C"/>
</dbReference>
<protein>
    <submittedName>
        <fullName evidence="3">YcxB family protein</fullName>
    </submittedName>
</protein>
<keyword evidence="1" id="KW-1133">Transmembrane helix</keyword>
<reference evidence="3 4" key="1">
    <citation type="submission" date="2020-10" db="EMBL/GenBank/DDBJ databases">
        <title>Complete genome sequence of Paludibaculum fermentans P105T, a facultatively anaerobic acidobacterium capable of dissimilatory Fe(III) reduction.</title>
        <authorList>
            <person name="Dedysh S.N."/>
            <person name="Beletsky A.V."/>
            <person name="Kulichevskaya I.S."/>
            <person name="Mardanov A.V."/>
            <person name="Ravin N.V."/>
        </authorList>
    </citation>
    <scope>NUCLEOTIDE SEQUENCE [LARGE SCALE GENOMIC DNA]</scope>
    <source>
        <strain evidence="3 4">P105</strain>
    </source>
</reference>
<feature type="transmembrane region" description="Helical" evidence="1">
    <location>
        <begin position="29"/>
        <end position="50"/>
    </location>
</feature>
<evidence type="ECO:0000313" key="3">
    <source>
        <dbReference type="EMBL" id="QOY87436.1"/>
    </source>
</evidence>
<evidence type="ECO:0000259" key="2">
    <source>
        <dbReference type="Pfam" id="PF14317"/>
    </source>
</evidence>
<dbReference type="AlphaFoldDB" id="A0A7S7NPJ8"/>
<evidence type="ECO:0000256" key="1">
    <source>
        <dbReference type="SAM" id="Phobius"/>
    </source>
</evidence>
<keyword evidence="4" id="KW-1185">Reference proteome</keyword>
<gene>
    <name evidence="3" type="ORF">IRI77_32535</name>
</gene>
<evidence type="ECO:0000313" key="4">
    <source>
        <dbReference type="Proteomes" id="UP000593892"/>
    </source>
</evidence>
<keyword evidence="1" id="KW-0472">Membrane</keyword>
<organism evidence="3 4">
    <name type="scientific">Paludibaculum fermentans</name>
    <dbReference type="NCBI Taxonomy" id="1473598"/>
    <lineage>
        <taxon>Bacteria</taxon>
        <taxon>Pseudomonadati</taxon>
        <taxon>Acidobacteriota</taxon>
        <taxon>Terriglobia</taxon>
        <taxon>Bryobacterales</taxon>
        <taxon>Bryobacteraceae</taxon>
        <taxon>Paludibaculum</taxon>
    </lineage>
</organism>
<proteinExistence type="predicted"/>
<dbReference type="EMBL" id="CP063849">
    <property type="protein sequence ID" value="QOY87436.1"/>
    <property type="molecule type" value="Genomic_DNA"/>
</dbReference>
<feature type="domain" description="YcxB-like C-terminal" evidence="2">
    <location>
        <begin position="96"/>
        <end position="156"/>
    </location>
</feature>
<dbReference type="Proteomes" id="UP000593892">
    <property type="component" value="Chromosome"/>
</dbReference>
<dbReference type="KEGG" id="pfer:IRI77_32535"/>
<keyword evidence="1" id="KW-0812">Transmembrane</keyword>
<sequence>MTSLSVCGAPNESELREAARYTTWRRSHAIKFMFGLGCFLILTGIASFALGQRENAVGVTVLGSSYVAFLLLSPRISIRKQIKSTPHLFEEGEYDFDDKQFQIIRPSVQLAMSWNNVHSAVELQRQFVIYTTKTCFFSVPKRFFSDDQLSSVRELLTQVLQARGKTFHAA</sequence>